<evidence type="ECO:0000313" key="3">
    <source>
        <dbReference type="Proteomes" id="UP000663760"/>
    </source>
</evidence>
<dbReference type="OrthoDB" id="683342at2759"/>
<feature type="region of interest" description="Disordered" evidence="1">
    <location>
        <begin position="1"/>
        <end position="60"/>
    </location>
</feature>
<dbReference type="Proteomes" id="UP000663760">
    <property type="component" value="Chromosome 5"/>
</dbReference>
<dbReference type="PANTHER" id="PTHR36346:SF2">
    <property type="entry name" value="EXPRESSED PROTEIN"/>
    <property type="match status" value="1"/>
</dbReference>
<organism evidence="2 3">
    <name type="scientific">Spirodela intermedia</name>
    <name type="common">Intermediate duckweed</name>
    <dbReference type="NCBI Taxonomy" id="51605"/>
    <lineage>
        <taxon>Eukaryota</taxon>
        <taxon>Viridiplantae</taxon>
        <taxon>Streptophyta</taxon>
        <taxon>Embryophyta</taxon>
        <taxon>Tracheophyta</taxon>
        <taxon>Spermatophyta</taxon>
        <taxon>Magnoliopsida</taxon>
        <taxon>Liliopsida</taxon>
        <taxon>Araceae</taxon>
        <taxon>Lemnoideae</taxon>
        <taxon>Spirodela</taxon>
    </lineage>
</organism>
<keyword evidence="3" id="KW-1185">Reference proteome</keyword>
<dbReference type="PANTHER" id="PTHR36346">
    <property type="entry name" value="EXPRESSED PROTEIN"/>
    <property type="match status" value="1"/>
</dbReference>
<reference evidence="2" key="1">
    <citation type="submission" date="2020-02" db="EMBL/GenBank/DDBJ databases">
        <authorList>
            <person name="Scholz U."/>
            <person name="Mascher M."/>
            <person name="Fiebig A."/>
        </authorList>
    </citation>
    <scope>NUCLEOTIDE SEQUENCE</scope>
</reference>
<accession>A0A7I8KDP7</accession>
<sequence>MSSVVDSWRRKMPELDGRSQAAAGGVMKAESSLREGEKKGDQEPPGVSPQNKGLRRQSTLSEVTISMLMDRFAPC</sequence>
<evidence type="ECO:0000256" key="1">
    <source>
        <dbReference type="SAM" id="MobiDB-lite"/>
    </source>
</evidence>
<protein>
    <submittedName>
        <fullName evidence="2">Uncharacterized protein</fullName>
    </submittedName>
</protein>
<feature type="compositionally biased region" description="Basic and acidic residues" evidence="1">
    <location>
        <begin position="7"/>
        <end position="17"/>
    </location>
</feature>
<dbReference type="EMBL" id="LR746268">
    <property type="protein sequence ID" value="CAA7395880.1"/>
    <property type="molecule type" value="Genomic_DNA"/>
</dbReference>
<proteinExistence type="predicted"/>
<feature type="compositionally biased region" description="Basic and acidic residues" evidence="1">
    <location>
        <begin position="31"/>
        <end position="42"/>
    </location>
</feature>
<gene>
    <name evidence="2" type="ORF">SI8410_05006543</name>
</gene>
<feature type="compositionally biased region" description="Polar residues" evidence="1">
    <location>
        <begin position="48"/>
        <end position="60"/>
    </location>
</feature>
<dbReference type="AlphaFoldDB" id="A0A7I8KDP7"/>
<evidence type="ECO:0000313" key="2">
    <source>
        <dbReference type="EMBL" id="CAA7395880.1"/>
    </source>
</evidence>
<name>A0A7I8KDP7_SPIIN</name>